<dbReference type="EMBL" id="QAMZ01000053">
    <property type="protein sequence ID" value="PWL51804.1"/>
    <property type="molecule type" value="Genomic_DNA"/>
</dbReference>
<dbReference type="AlphaFoldDB" id="A0A316M0W3"/>
<reference evidence="1 2" key="1">
    <citation type="submission" date="2018-03" db="EMBL/GenBank/DDBJ databases">
        <title>The uncultured portion of the human microbiome is neutrally assembled.</title>
        <authorList>
            <person name="Jeraldo P."/>
            <person name="Boardman L."/>
            <person name="White B.A."/>
            <person name="Nelson H."/>
            <person name="Goldenfeld N."/>
            <person name="Chia N."/>
        </authorList>
    </citation>
    <scope>NUCLEOTIDE SEQUENCE [LARGE SCALE GENOMIC DNA]</scope>
    <source>
        <strain evidence="1">CIM:MAG 903</strain>
    </source>
</reference>
<name>A0A316M0W3_9CLOT</name>
<evidence type="ECO:0000313" key="2">
    <source>
        <dbReference type="Proteomes" id="UP000246114"/>
    </source>
</evidence>
<sequence>MILNKKNADYYPAKISRLMNMALKKGIIIESKQLYSGYQITFIDKNKNESGINFIHSKKECEDE</sequence>
<evidence type="ECO:0000313" key="1">
    <source>
        <dbReference type="EMBL" id="PWL51804.1"/>
    </source>
</evidence>
<accession>A0A316M0W3</accession>
<proteinExistence type="predicted"/>
<comment type="caution">
    <text evidence="1">The sequence shown here is derived from an EMBL/GenBank/DDBJ whole genome shotgun (WGS) entry which is preliminary data.</text>
</comment>
<protein>
    <submittedName>
        <fullName evidence="1">Uncharacterized protein</fullName>
    </submittedName>
</protein>
<gene>
    <name evidence="1" type="ORF">DBY38_12730</name>
</gene>
<dbReference type="Proteomes" id="UP000246114">
    <property type="component" value="Unassembled WGS sequence"/>
</dbReference>
<organism evidence="1 2">
    <name type="scientific">Clostridium cadaveris</name>
    <dbReference type="NCBI Taxonomy" id="1529"/>
    <lineage>
        <taxon>Bacteria</taxon>
        <taxon>Bacillati</taxon>
        <taxon>Bacillota</taxon>
        <taxon>Clostridia</taxon>
        <taxon>Eubacteriales</taxon>
        <taxon>Clostridiaceae</taxon>
        <taxon>Clostridium</taxon>
    </lineage>
</organism>